<evidence type="ECO:0000256" key="1">
    <source>
        <dbReference type="SAM" id="MobiDB-lite"/>
    </source>
</evidence>
<feature type="region of interest" description="Disordered" evidence="1">
    <location>
        <begin position="319"/>
        <end position="360"/>
    </location>
</feature>
<accession>A0A1L0BNU3</accession>
<organism evidence="2 3">
    <name type="scientific">Sungouiella intermedia</name>
    <dbReference type="NCBI Taxonomy" id="45354"/>
    <lineage>
        <taxon>Eukaryota</taxon>
        <taxon>Fungi</taxon>
        <taxon>Dikarya</taxon>
        <taxon>Ascomycota</taxon>
        <taxon>Saccharomycotina</taxon>
        <taxon>Pichiomycetes</taxon>
        <taxon>Metschnikowiaceae</taxon>
        <taxon>Sungouiella</taxon>
    </lineage>
</organism>
<feature type="region of interest" description="Disordered" evidence="1">
    <location>
        <begin position="36"/>
        <end position="111"/>
    </location>
</feature>
<dbReference type="EMBL" id="LT635766">
    <property type="protein sequence ID" value="SGZ53033.1"/>
    <property type="molecule type" value="Genomic_DNA"/>
</dbReference>
<reference evidence="2 3" key="1">
    <citation type="submission" date="2016-10" db="EMBL/GenBank/DDBJ databases">
        <authorList>
            <person name="de Groot N.N."/>
        </authorList>
    </citation>
    <scope>NUCLEOTIDE SEQUENCE [LARGE SCALE GENOMIC DNA]</scope>
    <source>
        <strain evidence="2 3">PYCC 4715</strain>
    </source>
</reference>
<evidence type="ECO:0000313" key="3">
    <source>
        <dbReference type="Proteomes" id="UP000182259"/>
    </source>
</evidence>
<name>A0A1L0BNU3_9ASCO</name>
<gene>
    <name evidence="2" type="ORF">SAMEA4029009_CIC11G00000001016</name>
</gene>
<feature type="region of interest" description="Disordered" evidence="1">
    <location>
        <begin position="181"/>
        <end position="216"/>
    </location>
</feature>
<feature type="compositionally biased region" description="Basic and acidic residues" evidence="1">
    <location>
        <begin position="182"/>
        <end position="204"/>
    </location>
</feature>
<sequence length="360" mass="41492">MEVLTEQNSGLQNNESKKSSETLVTLSILHLIRFFDTFDPKNESSPEYLSSETETEESKEPEGPLDQDTEEPQEQIQQSKESNSEQISETEKVADSEQTVETKIEKTEQEGGCINNENCEINEENDKNNQPIALITENFRPRSQVNSTSGLSKSKNSRSFSLGTFQARQWIKRSASVFFPEPRAREKEGNQHDDKAYNKDKRSENNNQILPSHFHHSSIEPQAKRISSTLFTRKHNPETELENMVFLPKTHRPLPQNYPTVEDVEDIAEARTEYSVLPDEWSGYMEPMMKSSGCSAKPKNRWERWNFPTFKKRLQKKLRSSLASGARKTRTLRVRFFPPPTEESPQGDTETSNEKNDIRK</sequence>
<feature type="compositionally biased region" description="Acidic residues" evidence="1">
    <location>
        <begin position="63"/>
        <end position="73"/>
    </location>
</feature>
<dbReference type="AlphaFoldDB" id="A0A1L0BNU3"/>
<dbReference type="Proteomes" id="UP000182259">
    <property type="component" value="Chromosome III"/>
</dbReference>
<feature type="region of interest" description="Disordered" evidence="1">
    <location>
        <begin position="1"/>
        <end position="21"/>
    </location>
</feature>
<feature type="compositionally biased region" description="Polar residues" evidence="1">
    <location>
        <begin position="74"/>
        <end position="87"/>
    </location>
</feature>
<evidence type="ECO:0000313" key="2">
    <source>
        <dbReference type="EMBL" id="SGZ53033.1"/>
    </source>
</evidence>
<protein>
    <submittedName>
        <fullName evidence="2">CIC11C00000001016</fullName>
    </submittedName>
</protein>
<feature type="compositionally biased region" description="Polar residues" evidence="1">
    <location>
        <begin position="1"/>
        <end position="14"/>
    </location>
</feature>
<proteinExistence type="predicted"/>
<feature type="compositionally biased region" description="Basic and acidic residues" evidence="1">
    <location>
        <begin position="89"/>
        <end position="109"/>
    </location>
</feature>